<evidence type="ECO:0000256" key="1">
    <source>
        <dbReference type="SAM" id="Phobius"/>
    </source>
</evidence>
<dbReference type="EMBL" id="MU128960">
    <property type="protein sequence ID" value="KAF9514489.1"/>
    <property type="molecule type" value="Genomic_DNA"/>
</dbReference>
<sequence length="255" mass="28028">MSNGDLIFVPVGLHNGEAEFVLAFITIISLTIIVRPSFYILHFRRSHPSVQLGIILDVQPTIASVSIIGSALDHSSTGLHPYPPLYIGEAWIIGLLVPPTDSHLGLTSDTAFSPFVIAYVVHSGSGTLFTLFQDLIRSCPLYRSPTISITNDVQIDGLSTSADPLNFCSHIESCEFPYVSVIIDALLPYAFPIAGLMTWFGIAFQIRARSMTSMKVKDMISPSSHFLAHCRLYAAQYVTISTLVIYFEYPPSDLQ</sequence>
<name>A0A9P6AYS0_9AGAM</name>
<feature type="transmembrane region" description="Helical" evidence="1">
    <location>
        <begin position="226"/>
        <end position="247"/>
    </location>
</feature>
<dbReference type="Proteomes" id="UP000886523">
    <property type="component" value="Unassembled WGS sequence"/>
</dbReference>
<reference evidence="2" key="1">
    <citation type="journal article" date="2020" name="Nat. Commun.">
        <title>Large-scale genome sequencing of mycorrhizal fungi provides insights into the early evolution of symbiotic traits.</title>
        <authorList>
            <person name="Miyauchi S."/>
            <person name="Kiss E."/>
            <person name="Kuo A."/>
            <person name="Drula E."/>
            <person name="Kohler A."/>
            <person name="Sanchez-Garcia M."/>
            <person name="Morin E."/>
            <person name="Andreopoulos B."/>
            <person name="Barry K.W."/>
            <person name="Bonito G."/>
            <person name="Buee M."/>
            <person name="Carver A."/>
            <person name="Chen C."/>
            <person name="Cichocki N."/>
            <person name="Clum A."/>
            <person name="Culley D."/>
            <person name="Crous P.W."/>
            <person name="Fauchery L."/>
            <person name="Girlanda M."/>
            <person name="Hayes R.D."/>
            <person name="Keri Z."/>
            <person name="LaButti K."/>
            <person name="Lipzen A."/>
            <person name="Lombard V."/>
            <person name="Magnuson J."/>
            <person name="Maillard F."/>
            <person name="Murat C."/>
            <person name="Nolan M."/>
            <person name="Ohm R.A."/>
            <person name="Pangilinan J."/>
            <person name="Pereira M.F."/>
            <person name="Perotto S."/>
            <person name="Peter M."/>
            <person name="Pfister S."/>
            <person name="Riley R."/>
            <person name="Sitrit Y."/>
            <person name="Stielow J.B."/>
            <person name="Szollosi G."/>
            <person name="Zifcakova L."/>
            <person name="Stursova M."/>
            <person name="Spatafora J.W."/>
            <person name="Tedersoo L."/>
            <person name="Vaario L.M."/>
            <person name="Yamada A."/>
            <person name="Yan M."/>
            <person name="Wang P."/>
            <person name="Xu J."/>
            <person name="Bruns T."/>
            <person name="Baldrian P."/>
            <person name="Vilgalys R."/>
            <person name="Dunand C."/>
            <person name="Henrissat B."/>
            <person name="Grigoriev I.V."/>
            <person name="Hibbett D."/>
            <person name="Nagy L.G."/>
            <person name="Martin F.M."/>
        </authorList>
    </citation>
    <scope>NUCLEOTIDE SEQUENCE</scope>
    <source>
        <strain evidence="2">UP504</strain>
    </source>
</reference>
<proteinExistence type="predicted"/>
<keyword evidence="1" id="KW-0812">Transmembrane</keyword>
<keyword evidence="3" id="KW-1185">Reference proteome</keyword>
<accession>A0A9P6AYS0</accession>
<feature type="transmembrane region" description="Helical" evidence="1">
    <location>
        <begin position="186"/>
        <end position="206"/>
    </location>
</feature>
<organism evidence="2 3">
    <name type="scientific">Hydnum rufescens UP504</name>
    <dbReference type="NCBI Taxonomy" id="1448309"/>
    <lineage>
        <taxon>Eukaryota</taxon>
        <taxon>Fungi</taxon>
        <taxon>Dikarya</taxon>
        <taxon>Basidiomycota</taxon>
        <taxon>Agaricomycotina</taxon>
        <taxon>Agaricomycetes</taxon>
        <taxon>Cantharellales</taxon>
        <taxon>Hydnaceae</taxon>
        <taxon>Hydnum</taxon>
    </lineage>
</organism>
<evidence type="ECO:0000313" key="3">
    <source>
        <dbReference type="Proteomes" id="UP000886523"/>
    </source>
</evidence>
<keyword evidence="1" id="KW-0472">Membrane</keyword>
<gene>
    <name evidence="2" type="ORF">BS47DRAFT_1485075</name>
</gene>
<evidence type="ECO:0000313" key="2">
    <source>
        <dbReference type="EMBL" id="KAF9514489.1"/>
    </source>
</evidence>
<dbReference type="AlphaFoldDB" id="A0A9P6AYS0"/>
<keyword evidence="1" id="KW-1133">Transmembrane helix</keyword>
<protein>
    <submittedName>
        <fullName evidence="2">Uncharacterized protein</fullName>
    </submittedName>
</protein>
<feature type="transmembrane region" description="Helical" evidence="1">
    <location>
        <begin position="20"/>
        <end position="41"/>
    </location>
</feature>
<comment type="caution">
    <text evidence="2">The sequence shown here is derived from an EMBL/GenBank/DDBJ whole genome shotgun (WGS) entry which is preliminary data.</text>
</comment>